<accession>A0A845EZ40</accession>
<dbReference type="PANTHER" id="PTHR10443">
    <property type="entry name" value="MICROSOMAL DIPEPTIDASE"/>
    <property type="match status" value="1"/>
</dbReference>
<proteinExistence type="predicted"/>
<dbReference type="Pfam" id="PF01244">
    <property type="entry name" value="Peptidase_M19"/>
    <property type="match status" value="1"/>
</dbReference>
<dbReference type="GO" id="GO:0070573">
    <property type="term" value="F:metallodipeptidase activity"/>
    <property type="evidence" value="ECO:0007669"/>
    <property type="project" value="InterPro"/>
</dbReference>
<dbReference type="InterPro" id="IPR032466">
    <property type="entry name" value="Metal_Hydrolase"/>
</dbReference>
<dbReference type="Proteomes" id="UP000447833">
    <property type="component" value="Unassembled WGS sequence"/>
</dbReference>
<dbReference type="InterPro" id="IPR008257">
    <property type="entry name" value="Pept_M19"/>
</dbReference>
<dbReference type="PANTHER" id="PTHR10443:SF12">
    <property type="entry name" value="DIPEPTIDASE"/>
    <property type="match status" value="1"/>
</dbReference>
<evidence type="ECO:0000313" key="1">
    <source>
        <dbReference type="EMBL" id="MYL63831.1"/>
    </source>
</evidence>
<dbReference type="PROSITE" id="PS51365">
    <property type="entry name" value="RENAL_DIPEPTIDASE_2"/>
    <property type="match status" value="1"/>
</dbReference>
<protein>
    <submittedName>
        <fullName evidence="1">Membrane dipeptidase</fullName>
    </submittedName>
</protein>
<gene>
    <name evidence="1" type="ORF">GLW07_10735</name>
</gene>
<comment type="caution">
    <text evidence="1">The sequence shown here is derived from an EMBL/GenBank/DDBJ whole genome shotgun (WGS) entry which is preliminary data.</text>
</comment>
<evidence type="ECO:0000313" key="2">
    <source>
        <dbReference type="Proteomes" id="UP000447833"/>
    </source>
</evidence>
<reference evidence="1 2" key="1">
    <citation type="submission" date="2019-11" db="EMBL/GenBank/DDBJ databases">
        <title>Genome sequences of 17 halophilic strains isolated from different environments.</title>
        <authorList>
            <person name="Furrow R.E."/>
        </authorList>
    </citation>
    <scope>NUCLEOTIDE SEQUENCE [LARGE SCALE GENOMIC DNA]</scope>
    <source>
        <strain evidence="1 2">22506_14_FS</strain>
    </source>
</reference>
<dbReference type="Gene3D" id="3.20.20.140">
    <property type="entry name" value="Metal-dependent hydrolases"/>
    <property type="match status" value="1"/>
</dbReference>
<dbReference type="EMBL" id="WMEY01000003">
    <property type="protein sequence ID" value="MYL63831.1"/>
    <property type="molecule type" value="Genomic_DNA"/>
</dbReference>
<name>A0A845EZ40_9BACL</name>
<dbReference type="GO" id="GO:0006508">
    <property type="term" value="P:proteolysis"/>
    <property type="evidence" value="ECO:0007669"/>
    <property type="project" value="InterPro"/>
</dbReference>
<dbReference type="AlphaFoldDB" id="A0A845EZ40"/>
<dbReference type="CDD" id="cd01301">
    <property type="entry name" value="rDP_like"/>
    <property type="match status" value="1"/>
</dbReference>
<organism evidence="1 2">
    <name type="scientific">Guptibacillus hwajinpoensis</name>
    <dbReference type="NCBI Taxonomy" id="208199"/>
    <lineage>
        <taxon>Bacteria</taxon>
        <taxon>Bacillati</taxon>
        <taxon>Bacillota</taxon>
        <taxon>Bacilli</taxon>
        <taxon>Bacillales</taxon>
        <taxon>Guptibacillaceae</taxon>
        <taxon>Guptibacillus</taxon>
    </lineage>
</organism>
<dbReference type="SUPFAM" id="SSF51556">
    <property type="entry name" value="Metallo-dependent hydrolases"/>
    <property type="match status" value="1"/>
</dbReference>
<dbReference type="RefSeq" id="WP_160919336.1">
    <property type="nucleotide sequence ID" value="NZ_WMEY01000003.1"/>
</dbReference>
<sequence length="307" mass="34324">MNIVDAHCDVLCKMWLNPSLSFENGQSLHTNLEQMRKTGAKLQLFAIYVPESVPDSAKFDCALEMVDIFHEKIVKPYDDVVAVYSKKEAEQLPKGKIGVMLTLEGVDAIGREATRLKTLIRLGVRSVGLTWNYGNATADGILESRGAGLTDFGRSVVDLHNQHRIWTDVSHLSVRAFWDVVEHGRYVLASHSNAKAICTHPRNLDNQQLTSLIEKDALIGVTFVPKFLRNDRNASVSDIIHHIEHICSLGGAENIGLGSDFDGIDQVPRDLTSYSDYPRLIEELHRYYNDDQVKGFLGENLIARIPS</sequence>